<evidence type="ECO:0000313" key="2">
    <source>
        <dbReference type="EMBL" id="MBB5221344.1"/>
    </source>
</evidence>
<protein>
    <submittedName>
        <fullName evidence="2">Uroporphyrinogen-III synthase</fullName>
        <ecNumber evidence="2">4.2.1.75</ecNumber>
    </submittedName>
</protein>
<comment type="caution">
    <text evidence="2">The sequence shown here is derived from an EMBL/GenBank/DDBJ whole genome shotgun (WGS) entry which is preliminary data.</text>
</comment>
<feature type="domain" description="Tetrapyrrole biosynthesis uroporphyrinogen III synthase" evidence="1">
    <location>
        <begin position="20"/>
        <end position="206"/>
    </location>
</feature>
<sequence length="231" mass="23451">MSRPLLLTRPAPQSAEFAAELARLLPGRFGPVVVAPLLEIVLHPAPVDLDGVSALVFSSANGVEAFVTASPERGLPALCVGEMTAAAAREAGFTAHSADGDVVALAALGAASWKPGDGALLHVRGRHAAGDLIGALAAEGVPARAVELYEQVARPLSSAAKDLMARGEGVVVPLFSPRTARILAREAAGIDLTGVTFVGISDAAVAPLVSGHRIVTRTPGRAGMLEALAEL</sequence>
<dbReference type="Pfam" id="PF02602">
    <property type="entry name" value="HEM4"/>
    <property type="match status" value="1"/>
</dbReference>
<keyword evidence="3" id="KW-1185">Reference proteome</keyword>
<dbReference type="Proteomes" id="UP000549457">
    <property type="component" value="Unassembled WGS sequence"/>
</dbReference>
<organism evidence="2 3">
    <name type="scientific">Amaricoccus macauensis</name>
    <dbReference type="NCBI Taxonomy" id="57001"/>
    <lineage>
        <taxon>Bacteria</taxon>
        <taxon>Pseudomonadati</taxon>
        <taxon>Pseudomonadota</taxon>
        <taxon>Alphaproteobacteria</taxon>
        <taxon>Rhodobacterales</taxon>
        <taxon>Paracoccaceae</taxon>
        <taxon>Amaricoccus</taxon>
    </lineage>
</organism>
<dbReference type="AlphaFoldDB" id="A0A840SK50"/>
<dbReference type="GO" id="GO:0004852">
    <property type="term" value="F:uroporphyrinogen-III synthase activity"/>
    <property type="evidence" value="ECO:0007669"/>
    <property type="project" value="UniProtKB-EC"/>
</dbReference>
<gene>
    <name evidence="2" type="ORF">HNP73_001265</name>
</gene>
<dbReference type="EC" id="4.2.1.75" evidence="2"/>
<evidence type="ECO:0000259" key="1">
    <source>
        <dbReference type="Pfam" id="PF02602"/>
    </source>
</evidence>
<proteinExistence type="predicted"/>
<keyword evidence="2" id="KW-0456">Lyase</keyword>
<dbReference type="Gene3D" id="3.40.50.10090">
    <property type="match status" value="1"/>
</dbReference>
<dbReference type="SUPFAM" id="SSF69618">
    <property type="entry name" value="HemD-like"/>
    <property type="match status" value="1"/>
</dbReference>
<dbReference type="EMBL" id="JACHFM010000001">
    <property type="protein sequence ID" value="MBB5221344.1"/>
    <property type="molecule type" value="Genomic_DNA"/>
</dbReference>
<dbReference type="GO" id="GO:0033014">
    <property type="term" value="P:tetrapyrrole biosynthetic process"/>
    <property type="evidence" value="ECO:0007669"/>
    <property type="project" value="InterPro"/>
</dbReference>
<dbReference type="RefSeq" id="WP_184147722.1">
    <property type="nucleotide sequence ID" value="NZ_JACHFM010000001.1"/>
</dbReference>
<reference evidence="2 3" key="1">
    <citation type="submission" date="2020-08" db="EMBL/GenBank/DDBJ databases">
        <title>Genomic Encyclopedia of Type Strains, Phase IV (KMG-IV): sequencing the most valuable type-strain genomes for metagenomic binning, comparative biology and taxonomic classification.</title>
        <authorList>
            <person name="Goeker M."/>
        </authorList>
    </citation>
    <scope>NUCLEOTIDE SEQUENCE [LARGE SCALE GENOMIC DNA]</scope>
    <source>
        <strain evidence="2 3">DSM 101730</strain>
    </source>
</reference>
<accession>A0A840SK50</accession>
<name>A0A840SK50_9RHOB</name>
<evidence type="ECO:0000313" key="3">
    <source>
        <dbReference type="Proteomes" id="UP000549457"/>
    </source>
</evidence>
<dbReference type="CDD" id="cd06578">
    <property type="entry name" value="HemD"/>
    <property type="match status" value="1"/>
</dbReference>
<dbReference type="InterPro" id="IPR003754">
    <property type="entry name" value="4pyrrol_synth_uPrphyn_synth"/>
</dbReference>
<dbReference type="InterPro" id="IPR036108">
    <property type="entry name" value="4pyrrol_syn_uPrphyn_synt_sf"/>
</dbReference>